<feature type="coiled-coil region" evidence="1">
    <location>
        <begin position="222"/>
        <end position="249"/>
    </location>
</feature>
<dbReference type="Proteomes" id="UP001172083">
    <property type="component" value="Unassembled WGS sequence"/>
</dbReference>
<keyword evidence="1" id="KW-0175">Coiled coil</keyword>
<reference evidence="2" key="1">
    <citation type="submission" date="2023-06" db="EMBL/GenBank/DDBJ databases">
        <title>Genomic of Agaribacillus aureum.</title>
        <authorList>
            <person name="Wang G."/>
        </authorList>
    </citation>
    <scope>NUCLEOTIDE SEQUENCE</scope>
    <source>
        <strain evidence="2">BMA12</strain>
    </source>
</reference>
<protein>
    <submittedName>
        <fullName evidence="2">ParB N-terminal domain-containing protein</fullName>
    </submittedName>
</protein>
<evidence type="ECO:0000313" key="2">
    <source>
        <dbReference type="EMBL" id="MDN5215551.1"/>
    </source>
</evidence>
<accession>A0ABT8LEA1</accession>
<dbReference type="SUPFAM" id="SSF110849">
    <property type="entry name" value="ParB/Sulfiredoxin"/>
    <property type="match status" value="1"/>
</dbReference>
<dbReference type="EMBL" id="JAUJEB010000006">
    <property type="protein sequence ID" value="MDN5215551.1"/>
    <property type="molecule type" value="Genomic_DNA"/>
</dbReference>
<evidence type="ECO:0000313" key="3">
    <source>
        <dbReference type="Proteomes" id="UP001172083"/>
    </source>
</evidence>
<gene>
    <name evidence="2" type="ORF">QQ020_25965</name>
</gene>
<sequence length="297" mass="34542">MSNINNDIVERIVVMDELKEFISPLTKEEFNQLKENLISEGCREPLMVWEKSDQDYILVDGHNRYKICQEFDISFQVKSLKFDNIDQAKFWIINNQLGRRNLNPDQMSYYRGLKYESIKKKRGGYEFVESVGQNGPPTYTKLAQEFNVSESTIKRDAKFARGLSFIGKSNPKLKSKILSGETKIKKSDIILFSDIDEKEIKSIKNEADLYNKASQIRNRILTDIEKKLKEDKEDKIKRAQEELKSRDVLFANQMERINRIKGAIISAINRAIQNKDIKAMNELKGLIEKLEDLLFGD</sequence>
<evidence type="ECO:0000256" key="1">
    <source>
        <dbReference type="SAM" id="Coils"/>
    </source>
</evidence>
<dbReference type="RefSeq" id="WP_346760880.1">
    <property type="nucleotide sequence ID" value="NZ_JAUJEB010000006.1"/>
</dbReference>
<name>A0ABT8LEA1_9BACT</name>
<proteinExistence type="predicted"/>
<organism evidence="2 3">
    <name type="scientific">Agaribacillus aureus</name>
    <dbReference type="NCBI Taxonomy" id="3051825"/>
    <lineage>
        <taxon>Bacteria</taxon>
        <taxon>Pseudomonadati</taxon>
        <taxon>Bacteroidota</taxon>
        <taxon>Cytophagia</taxon>
        <taxon>Cytophagales</taxon>
        <taxon>Splendidivirgaceae</taxon>
        <taxon>Agaribacillus</taxon>
    </lineage>
</organism>
<keyword evidence="3" id="KW-1185">Reference proteome</keyword>
<dbReference type="Gene3D" id="3.90.1530.10">
    <property type="entry name" value="Conserved hypothetical protein from pyrococcus furiosus pfu- 392566-001, ParB domain"/>
    <property type="match status" value="1"/>
</dbReference>
<comment type="caution">
    <text evidence="2">The sequence shown here is derived from an EMBL/GenBank/DDBJ whole genome shotgun (WGS) entry which is preliminary data.</text>
</comment>
<dbReference type="InterPro" id="IPR036086">
    <property type="entry name" value="ParB/Sulfiredoxin_sf"/>
</dbReference>